<evidence type="ECO:0000256" key="6">
    <source>
        <dbReference type="ARBA" id="ARBA00023054"/>
    </source>
</evidence>
<sequence length="274" mass="32235">MSDWVFDSLICFLHSPVWNAALNTFIEEKSLVFDPNIEIDISDPQYLEIHNEYKNLVDYMLGSFMEELNITPEEFELACIEGKNLLTKNDPSNDNGSFSFHKGLFQQIWAANDMRTFVKLMVQRNIEIQLQALDLIERQRNSQDVDDIETQEREEIAEIEESVKVEVNHQEQEKQEDESLNRLNLFFEKEKVDKEDLNMRQAYLRQQRDKILQLKKQVRARQLDDTTMKERPKSAKAAQKIIRGENIEPDEASIQLRKILAKKLRDEVVDSSQN</sequence>
<dbReference type="PANTHER" id="PTHR21532">
    <property type="entry name" value="PHOSPHODIESTERASE HL"/>
    <property type="match status" value="1"/>
</dbReference>
<proteinExistence type="inferred from homology"/>
<dbReference type="GO" id="GO:0097546">
    <property type="term" value="C:ciliary base"/>
    <property type="evidence" value="ECO:0007669"/>
    <property type="project" value="TreeGrafter"/>
</dbReference>
<dbReference type="Gene3D" id="1.20.1520.10">
    <property type="entry name" value="ADP-ribosylation factor-like 2-binding protein, domain"/>
    <property type="match status" value="1"/>
</dbReference>
<evidence type="ECO:0000256" key="9">
    <source>
        <dbReference type="ARBA" id="ARBA00031593"/>
    </source>
</evidence>
<keyword evidence="7" id="KW-0969">Cilium</keyword>
<dbReference type="OrthoDB" id="272687at2759"/>
<dbReference type="PANTHER" id="PTHR21532:SF0">
    <property type="entry name" value="CILIA- AND FLAGELLA-ASSOCIATED PROTEIN 36"/>
    <property type="match status" value="1"/>
</dbReference>
<dbReference type="InterPro" id="IPR023379">
    <property type="entry name" value="BART_dom"/>
</dbReference>
<name>A0A9N9WX44_9DIPT</name>
<evidence type="ECO:0000256" key="2">
    <source>
        <dbReference type="ARBA" id="ARBA00004496"/>
    </source>
</evidence>
<gene>
    <name evidence="11" type="ORF">CHIRRI_LOCUS10211</name>
</gene>
<evidence type="ECO:0000313" key="12">
    <source>
        <dbReference type="Proteomes" id="UP001153620"/>
    </source>
</evidence>
<dbReference type="GO" id="GO:0005930">
    <property type="term" value="C:axoneme"/>
    <property type="evidence" value="ECO:0007669"/>
    <property type="project" value="TreeGrafter"/>
</dbReference>
<evidence type="ECO:0000256" key="7">
    <source>
        <dbReference type="ARBA" id="ARBA00023069"/>
    </source>
</evidence>
<reference evidence="11" key="2">
    <citation type="submission" date="2022-10" db="EMBL/GenBank/DDBJ databases">
        <authorList>
            <consortium name="ENA_rothamsted_submissions"/>
            <consortium name="culmorum"/>
            <person name="King R."/>
        </authorList>
    </citation>
    <scope>NUCLEOTIDE SEQUENCE</scope>
</reference>
<accession>A0A9N9WX44</accession>
<evidence type="ECO:0000256" key="4">
    <source>
        <dbReference type="ARBA" id="ARBA00021815"/>
    </source>
</evidence>
<dbReference type="InterPro" id="IPR038888">
    <property type="entry name" value="CFAP36"/>
</dbReference>
<protein>
    <recommendedName>
        <fullName evidence="4">Cilia- and flagella-associated protein 36</fullName>
    </recommendedName>
    <alternativeName>
        <fullName evidence="9">Coiled-coil domain-containing protein 104</fullName>
    </alternativeName>
</protein>
<keyword evidence="5" id="KW-0963">Cytoplasm</keyword>
<feature type="domain" description="BART" evidence="10">
    <location>
        <begin position="2"/>
        <end position="129"/>
    </location>
</feature>
<evidence type="ECO:0000256" key="5">
    <source>
        <dbReference type="ARBA" id="ARBA00022490"/>
    </source>
</evidence>
<dbReference type="InterPro" id="IPR042541">
    <property type="entry name" value="BART_sf"/>
</dbReference>
<comment type="similarity">
    <text evidence="3">Belongs to the CFAP36 family.</text>
</comment>
<evidence type="ECO:0000313" key="11">
    <source>
        <dbReference type="EMBL" id="CAG9807362.1"/>
    </source>
</evidence>
<dbReference type="Pfam" id="PF11527">
    <property type="entry name" value="ARL2_Bind_BART"/>
    <property type="match status" value="1"/>
</dbReference>
<reference evidence="11" key="1">
    <citation type="submission" date="2022-01" db="EMBL/GenBank/DDBJ databases">
        <authorList>
            <person name="King R."/>
        </authorList>
    </citation>
    <scope>NUCLEOTIDE SEQUENCE</scope>
</reference>
<evidence type="ECO:0000256" key="3">
    <source>
        <dbReference type="ARBA" id="ARBA00007460"/>
    </source>
</evidence>
<keyword evidence="12" id="KW-1185">Reference proteome</keyword>
<evidence type="ECO:0000256" key="8">
    <source>
        <dbReference type="ARBA" id="ARBA00023273"/>
    </source>
</evidence>
<evidence type="ECO:0000256" key="1">
    <source>
        <dbReference type="ARBA" id="ARBA00004138"/>
    </source>
</evidence>
<dbReference type="EMBL" id="OU895879">
    <property type="protein sequence ID" value="CAG9807362.1"/>
    <property type="molecule type" value="Genomic_DNA"/>
</dbReference>
<dbReference type="AlphaFoldDB" id="A0A9N9WX44"/>
<comment type="subcellular location">
    <subcellularLocation>
        <location evidence="1">Cell projection</location>
        <location evidence="1">Cilium</location>
    </subcellularLocation>
    <subcellularLocation>
        <location evidence="2">Cytoplasm</location>
    </subcellularLocation>
</comment>
<evidence type="ECO:0000259" key="10">
    <source>
        <dbReference type="Pfam" id="PF11527"/>
    </source>
</evidence>
<keyword evidence="6" id="KW-0175">Coiled coil</keyword>
<organism evidence="11 12">
    <name type="scientific">Chironomus riparius</name>
    <dbReference type="NCBI Taxonomy" id="315576"/>
    <lineage>
        <taxon>Eukaryota</taxon>
        <taxon>Metazoa</taxon>
        <taxon>Ecdysozoa</taxon>
        <taxon>Arthropoda</taxon>
        <taxon>Hexapoda</taxon>
        <taxon>Insecta</taxon>
        <taxon>Pterygota</taxon>
        <taxon>Neoptera</taxon>
        <taxon>Endopterygota</taxon>
        <taxon>Diptera</taxon>
        <taxon>Nematocera</taxon>
        <taxon>Chironomoidea</taxon>
        <taxon>Chironomidae</taxon>
        <taxon>Chironominae</taxon>
        <taxon>Chironomus</taxon>
    </lineage>
</organism>
<dbReference type="Proteomes" id="UP001153620">
    <property type="component" value="Chromosome 3"/>
</dbReference>
<keyword evidence="8" id="KW-0966">Cell projection</keyword>